<evidence type="ECO:0000313" key="4">
    <source>
        <dbReference type="EMBL" id="MFC5746586.1"/>
    </source>
</evidence>
<dbReference type="RefSeq" id="WP_378282207.1">
    <property type="nucleotide sequence ID" value="NZ_JBHSON010000015.1"/>
</dbReference>
<dbReference type="SUPFAM" id="SSF56801">
    <property type="entry name" value="Acetyl-CoA synthetase-like"/>
    <property type="match status" value="1"/>
</dbReference>
<sequence length="529" mass="57203">MTTDPDIDIVEGHLMIHSLTFGDVLRQNRRSHPRQTAVVSDTGERLTYPELDDRVNRLADVFRASGVSGGDRVVWLGQNSHRLLECVLAAAKCGAVVCPVNWQTEADELAFVIDDAEPGIVFWQSSELERKVAAVRERRDGGARWIQHDGAGADSYEGLLAGASAHDPEGYVDPNEPLLLMYTGAFDGRPNGALLSQTGIMLHGLVVANQTGINEEYVYLNCGPMYRMGVLWNTLATLHLGGTNVFVPRADPELICAAVERYRCMGALIMEPTLSAVIAFNEHAAYDLSSLRSRPGNAGWSAMTTPDPHHRPNSSSQYGQTEVTGLITTAAAGVAGLHGRPSPVAQLRLFGEDGREVAPGEIGEIAVRGPQIMTGYHRRPELNGRRQHDGWHWTNDLGRREADGSITFLGPRGRLIKSGIENIYPAEVEACLRRHPAVADAGVIGVPAADAGGQTLKAIVVVKPGMTTTPDELVRHGLEHLAGYKVPREVRFAPALPMKNAGIDYEALDREHGGGGYPGSRLFTTMTGI</sequence>
<dbReference type="InterPro" id="IPR000873">
    <property type="entry name" value="AMP-dep_synth/lig_dom"/>
</dbReference>
<evidence type="ECO:0000259" key="3">
    <source>
        <dbReference type="Pfam" id="PF13193"/>
    </source>
</evidence>
<dbReference type="PANTHER" id="PTHR43767">
    <property type="entry name" value="LONG-CHAIN-FATTY-ACID--COA LIGASE"/>
    <property type="match status" value="1"/>
</dbReference>
<protein>
    <submittedName>
        <fullName evidence="4">AMP-binding protein</fullName>
    </submittedName>
</protein>
<proteinExistence type="predicted"/>
<comment type="caution">
    <text evidence="4">The sequence shown here is derived from an EMBL/GenBank/DDBJ whole genome shotgun (WGS) entry which is preliminary data.</text>
</comment>
<feature type="domain" description="AMP-binding enzyme C-terminal" evidence="3">
    <location>
        <begin position="427"/>
        <end position="501"/>
    </location>
</feature>
<feature type="region of interest" description="Disordered" evidence="1">
    <location>
        <begin position="299"/>
        <end position="320"/>
    </location>
</feature>
<evidence type="ECO:0000313" key="5">
    <source>
        <dbReference type="Proteomes" id="UP001596074"/>
    </source>
</evidence>
<dbReference type="PANTHER" id="PTHR43767:SF1">
    <property type="entry name" value="NONRIBOSOMAL PEPTIDE SYNTHASE PES1 (EUROFUNG)-RELATED"/>
    <property type="match status" value="1"/>
</dbReference>
<dbReference type="InterPro" id="IPR050237">
    <property type="entry name" value="ATP-dep_AMP-bd_enzyme"/>
</dbReference>
<dbReference type="InterPro" id="IPR045851">
    <property type="entry name" value="AMP-bd_C_sf"/>
</dbReference>
<feature type="domain" description="AMP-dependent synthetase/ligase" evidence="2">
    <location>
        <begin position="26"/>
        <end position="377"/>
    </location>
</feature>
<gene>
    <name evidence="4" type="ORF">ACFPZN_13260</name>
</gene>
<dbReference type="Gene3D" id="3.40.50.12780">
    <property type="entry name" value="N-terminal domain of ligase-like"/>
    <property type="match status" value="1"/>
</dbReference>
<dbReference type="Gene3D" id="3.30.300.30">
    <property type="match status" value="1"/>
</dbReference>
<dbReference type="Pfam" id="PF13193">
    <property type="entry name" value="AMP-binding_C"/>
    <property type="match status" value="1"/>
</dbReference>
<name>A0ABW0ZX02_9ACTN</name>
<dbReference type="Pfam" id="PF00501">
    <property type="entry name" value="AMP-binding"/>
    <property type="match status" value="1"/>
</dbReference>
<dbReference type="InterPro" id="IPR042099">
    <property type="entry name" value="ANL_N_sf"/>
</dbReference>
<keyword evidence="5" id="KW-1185">Reference proteome</keyword>
<evidence type="ECO:0000256" key="1">
    <source>
        <dbReference type="SAM" id="MobiDB-lite"/>
    </source>
</evidence>
<reference evidence="5" key="1">
    <citation type="journal article" date="2019" name="Int. J. Syst. Evol. Microbiol.">
        <title>The Global Catalogue of Microorganisms (GCM) 10K type strain sequencing project: providing services to taxonomists for standard genome sequencing and annotation.</title>
        <authorList>
            <consortium name="The Broad Institute Genomics Platform"/>
            <consortium name="The Broad Institute Genome Sequencing Center for Infectious Disease"/>
            <person name="Wu L."/>
            <person name="Ma J."/>
        </authorList>
    </citation>
    <scope>NUCLEOTIDE SEQUENCE [LARGE SCALE GENOMIC DNA]</scope>
    <source>
        <strain evidence="5">KCTC 42087</strain>
    </source>
</reference>
<evidence type="ECO:0000259" key="2">
    <source>
        <dbReference type="Pfam" id="PF00501"/>
    </source>
</evidence>
<accession>A0ABW0ZX02</accession>
<dbReference type="InterPro" id="IPR025110">
    <property type="entry name" value="AMP-bd_C"/>
</dbReference>
<dbReference type="Proteomes" id="UP001596074">
    <property type="component" value="Unassembled WGS sequence"/>
</dbReference>
<dbReference type="EMBL" id="JBHSON010000015">
    <property type="protein sequence ID" value="MFC5746586.1"/>
    <property type="molecule type" value="Genomic_DNA"/>
</dbReference>
<organism evidence="4 5">
    <name type="scientific">Actinomadura rugatobispora</name>
    <dbReference type="NCBI Taxonomy" id="1994"/>
    <lineage>
        <taxon>Bacteria</taxon>
        <taxon>Bacillati</taxon>
        <taxon>Actinomycetota</taxon>
        <taxon>Actinomycetes</taxon>
        <taxon>Streptosporangiales</taxon>
        <taxon>Thermomonosporaceae</taxon>
        <taxon>Actinomadura</taxon>
    </lineage>
</organism>